<evidence type="ECO:0000313" key="1">
    <source>
        <dbReference type="EMBL" id="QQP31665.1"/>
    </source>
</evidence>
<evidence type="ECO:0000313" key="2">
    <source>
        <dbReference type="Proteomes" id="UP000595437"/>
    </source>
</evidence>
<reference evidence="2" key="1">
    <citation type="submission" date="2021-01" db="EMBL/GenBank/DDBJ databases">
        <title>Caligus Genome Assembly.</title>
        <authorList>
            <person name="Gallardo-Escarate C."/>
        </authorList>
    </citation>
    <scope>NUCLEOTIDE SEQUENCE [LARGE SCALE GENOMIC DNA]</scope>
</reference>
<keyword evidence="2" id="KW-1185">Reference proteome</keyword>
<protein>
    <submittedName>
        <fullName evidence="1">LOC101234561</fullName>
    </submittedName>
</protein>
<feature type="non-terminal residue" evidence="1">
    <location>
        <position position="99"/>
    </location>
</feature>
<sequence length="99" mass="11589">SINAHKLWDLQAKFCPPQGDSLQGAHKLTLKALNPTNLFMSHPLEHLYTMPRNTPEFKETAEFLEFVRTMWNILNVKTPRVGYEKRDELREPISKKNKL</sequence>
<dbReference type="Proteomes" id="UP000595437">
    <property type="component" value="Chromosome 21"/>
</dbReference>
<organism evidence="1 2">
    <name type="scientific">Caligus rogercresseyi</name>
    <name type="common">Sea louse</name>
    <dbReference type="NCBI Taxonomy" id="217165"/>
    <lineage>
        <taxon>Eukaryota</taxon>
        <taxon>Metazoa</taxon>
        <taxon>Ecdysozoa</taxon>
        <taxon>Arthropoda</taxon>
        <taxon>Crustacea</taxon>
        <taxon>Multicrustacea</taxon>
        <taxon>Hexanauplia</taxon>
        <taxon>Copepoda</taxon>
        <taxon>Siphonostomatoida</taxon>
        <taxon>Caligidae</taxon>
        <taxon>Caligus</taxon>
    </lineage>
</organism>
<gene>
    <name evidence="1" type="ORF">FKW44_025341</name>
</gene>
<proteinExistence type="predicted"/>
<name>A0A7T8JSG6_CALRO</name>
<feature type="non-terminal residue" evidence="1">
    <location>
        <position position="1"/>
    </location>
</feature>
<accession>A0A7T8JSG6</accession>
<dbReference type="EMBL" id="CP045910">
    <property type="protein sequence ID" value="QQP31665.1"/>
    <property type="molecule type" value="Genomic_DNA"/>
</dbReference>
<dbReference type="AlphaFoldDB" id="A0A7T8JSG6"/>